<protein>
    <submittedName>
        <fullName evidence="1">Uncharacterized protein</fullName>
    </submittedName>
</protein>
<dbReference type="EMBL" id="JANHOG010000054">
    <property type="protein sequence ID" value="KAJ3558955.1"/>
    <property type="molecule type" value="Genomic_DNA"/>
</dbReference>
<comment type="caution">
    <text evidence="1">The sequence shown here is derived from an EMBL/GenBank/DDBJ whole genome shotgun (WGS) entry which is preliminary data.</text>
</comment>
<evidence type="ECO:0000313" key="2">
    <source>
        <dbReference type="Proteomes" id="UP001148662"/>
    </source>
</evidence>
<sequence length="473" mass="53077">MDDSLEVPTSTLQPIPTHEQHGENDEGSIDDEDEGPDWTKLPNVLRPVIPKRGEKDFEPSVQGGSGLQRHVLDRSRSAMFDALKATRTTASKSMSYGIWYPELARTHVTTVRGTHFVNMGHSVDRDAPASGGVPHEKIGKRLELLPEEALYLVERGAMFCWKASDYVAEDIEGEPMTVQQAFAEMIGKEDLTLEKYQVFAYLKRLGYVVTRTKPPSPAYPPAAPFSSLSPQSDLSSKPSIFRRFFMRLFDPVLLVLRKLFGRASPFDWWRPIRLHHNLQYTAASLFSALRFLPYGYNAELHLKKPEAPSPYEIFYNLYKPNTPFKKSAPPAPDFSVVVVNARTTPMPSLYELSALFDQVPYLPPPTPRRRLPFVAPKTKSSDSKPQPSPASTPLAPQSYLRQIVVSVRRLFPFPPFQSTQAGQDAKTHPMPRRVNPFAVLKAGKKIVIVAAVDAGTISFFRFGQGAFEDFPMN</sequence>
<evidence type="ECO:0000313" key="1">
    <source>
        <dbReference type="EMBL" id="KAJ3558955.1"/>
    </source>
</evidence>
<name>A0ACC1TDH0_9APHY</name>
<accession>A0ACC1TDH0</accession>
<dbReference type="Proteomes" id="UP001148662">
    <property type="component" value="Unassembled WGS sequence"/>
</dbReference>
<proteinExistence type="predicted"/>
<gene>
    <name evidence="1" type="ORF">NM688_g625</name>
</gene>
<organism evidence="1 2">
    <name type="scientific">Phlebia brevispora</name>
    <dbReference type="NCBI Taxonomy" id="194682"/>
    <lineage>
        <taxon>Eukaryota</taxon>
        <taxon>Fungi</taxon>
        <taxon>Dikarya</taxon>
        <taxon>Basidiomycota</taxon>
        <taxon>Agaricomycotina</taxon>
        <taxon>Agaricomycetes</taxon>
        <taxon>Polyporales</taxon>
        <taxon>Meruliaceae</taxon>
        <taxon>Phlebia</taxon>
    </lineage>
</organism>
<reference evidence="1" key="1">
    <citation type="submission" date="2022-07" db="EMBL/GenBank/DDBJ databases">
        <title>Genome Sequence of Phlebia brevispora.</title>
        <authorList>
            <person name="Buettner E."/>
        </authorList>
    </citation>
    <scope>NUCLEOTIDE SEQUENCE</scope>
    <source>
        <strain evidence="1">MPL23</strain>
    </source>
</reference>
<keyword evidence="2" id="KW-1185">Reference proteome</keyword>